<evidence type="ECO:0000313" key="1">
    <source>
        <dbReference type="EMBL" id="RHZ54906.1"/>
    </source>
</evidence>
<accession>A0A397GZS0</accession>
<keyword evidence="2" id="KW-1185">Reference proteome</keyword>
<sequence>MLHYRHLLMLKFSQLFTSTIYLWNKGTHVPKPVLKYFFKAYWQIENNFELDLRNRAFLSELNTKELKDGELERLTTFLTVDSLGCTSSANSIFLYIETTSLSFKRRSKSTKNESRYNHIY</sequence>
<name>A0A397GZS0_9GLOM</name>
<comment type="caution">
    <text evidence="1">The sequence shown here is derived from an EMBL/GenBank/DDBJ whole genome shotgun (WGS) entry which is preliminary data.</text>
</comment>
<organism evidence="1 2">
    <name type="scientific">Diversispora epigaea</name>
    <dbReference type="NCBI Taxonomy" id="1348612"/>
    <lineage>
        <taxon>Eukaryota</taxon>
        <taxon>Fungi</taxon>
        <taxon>Fungi incertae sedis</taxon>
        <taxon>Mucoromycota</taxon>
        <taxon>Glomeromycotina</taxon>
        <taxon>Glomeromycetes</taxon>
        <taxon>Diversisporales</taxon>
        <taxon>Diversisporaceae</taxon>
        <taxon>Diversispora</taxon>
    </lineage>
</organism>
<dbReference type="AlphaFoldDB" id="A0A397GZS0"/>
<proteinExistence type="predicted"/>
<dbReference type="Proteomes" id="UP000266861">
    <property type="component" value="Unassembled WGS sequence"/>
</dbReference>
<dbReference type="EMBL" id="PQFF01000373">
    <property type="protein sequence ID" value="RHZ54906.1"/>
    <property type="molecule type" value="Genomic_DNA"/>
</dbReference>
<evidence type="ECO:0000313" key="2">
    <source>
        <dbReference type="Proteomes" id="UP000266861"/>
    </source>
</evidence>
<reference evidence="1 2" key="1">
    <citation type="submission" date="2018-08" db="EMBL/GenBank/DDBJ databases">
        <title>Genome and evolution of the arbuscular mycorrhizal fungus Diversispora epigaea (formerly Glomus versiforme) and its bacterial endosymbionts.</title>
        <authorList>
            <person name="Sun X."/>
            <person name="Fei Z."/>
            <person name="Harrison M."/>
        </authorList>
    </citation>
    <scope>NUCLEOTIDE SEQUENCE [LARGE SCALE GENOMIC DNA]</scope>
    <source>
        <strain evidence="1 2">IT104</strain>
    </source>
</reference>
<protein>
    <submittedName>
        <fullName evidence="1">Uncharacterized protein</fullName>
    </submittedName>
</protein>
<gene>
    <name evidence="1" type="ORF">Glove_421g108</name>
</gene>